<protein>
    <recommendedName>
        <fullName evidence="4">Endonuclease/exonuclease/phosphatase domain-containing protein</fullName>
    </recommendedName>
</protein>
<sequence length="354" mass="40595">MKLTDFRSPSNRRPHGFHRAQRGAVKLNRVAMPVVVRLSDIIRNIKSKRLRWTGHVARMGESRNAYRVLIGRPEGKSPLGRPRRRWENNIKMYLREMGYDDREWIGLAQDRDLWRAYVRAAMNLRVSDFLRCRVGYGLPPDLDPVDMWSFVVGGSATHSGFSTGLMDDNNALSESAMRISYKICHEIAKELKTFNEGEFIKRCLMILADELCPQQIGEVEAIRLSRRTVVRRLHRGQLIRGGPPAWGLGEGLTTHHRKKQLVTNPYNKPRNRTDSLARPQQRNKVLRFGTWNVTSLYRTGGVTLVAKELARYRIDFVGVQEVRLDGNGLSQIGDYLLYYGEGNNNHQLGTGIKE</sequence>
<organism evidence="2 3">
    <name type="scientific">Periplaneta americana</name>
    <name type="common">American cockroach</name>
    <name type="synonym">Blatta americana</name>
    <dbReference type="NCBI Taxonomy" id="6978"/>
    <lineage>
        <taxon>Eukaryota</taxon>
        <taxon>Metazoa</taxon>
        <taxon>Ecdysozoa</taxon>
        <taxon>Arthropoda</taxon>
        <taxon>Hexapoda</taxon>
        <taxon>Insecta</taxon>
        <taxon>Pterygota</taxon>
        <taxon>Neoptera</taxon>
        <taxon>Polyneoptera</taxon>
        <taxon>Dictyoptera</taxon>
        <taxon>Blattodea</taxon>
        <taxon>Blattoidea</taxon>
        <taxon>Blattidae</taxon>
        <taxon>Blattinae</taxon>
        <taxon>Periplaneta</taxon>
    </lineage>
</organism>
<gene>
    <name evidence="2" type="ORF">ANN_04816</name>
</gene>
<keyword evidence="3" id="KW-1185">Reference proteome</keyword>
<comment type="caution">
    <text evidence="2">The sequence shown here is derived from an EMBL/GenBank/DDBJ whole genome shotgun (WGS) entry which is preliminary data.</text>
</comment>
<dbReference type="SUPFAM" id="SSF56219">
    <property type="entry name" value="DNase I-like"/>
    <property type="match status" value="1"/>
</dbReference>
<dbReference type="PANTHER" id="PTHR45913">
    <property type="entry name" value="EPM2A-INTERACTING PROTEIN 1"/>
    <property type="match status" value="1"/>
</dbReference>
<feature type="region of interest" description="Disordered" evidence="1">
    <location>
        <begin position="1"/>
        <end position="20"/>
    </location>
</feature>
<dbReference type="InterPro" id="IPR036691">
    <property type="entry name" value="Endo/exonu/phosph_ase_sf"/>
</dbReference>
<name>A0ABQ8TAP3_PERAM</name>
<evidence type="ECO:0008006" key="4">
    <source>
        <dbReference type="Google" id="ProtNLM"/>
    </source>
</evidence>
<dbReference type="PANTHER" id="PTHR45913:SF5">
    <property type="entry name" value="GENERAL TRANSCRIPTION FACTOR II-I REPEAT DOMAIN-CONTAINING PROTEIN 2A-LIKE PROTEIN"/>
    <property type="match status" value="1"/>
</dbReference>
<dbReference type="EMBL" id="JAJSOF020000013">
    <property type="protein sequence ID" value="KAJ4443166.1"/>
    <property type="molecule type" value="Genomic_DNA"/>
</dbReference>
<evidence type="ECO:0000256" key="1">
    <source>
        <dbReference type="SAM" id="MobiDB-lite"/>
    </source>
</evidence>
<feature type="compositionally biased region" description="Basic residues" evidence="1">
    <location>
        <begin position="10"/>
        <end position="20"/>
    </location>
</feature>
<reference evidence="2 3" key="1">
    <citation type="journal article" date="2022" name="Allergy">
        <title>Genome assembly and annotation of Periplaneta americana reveal a comprehensive cockroach allergen profile.</title>
        <authorList>
            <person name="Wang L."/>
            <person name="Xiong Q."/>
            <person name="Saelim N."/>
            <person name="Wang L."/>
            <person name="Nong W."/>
            <person name="Wan A.T."/>
            <person name="Shi M."/>
            <person name="Liu X."/>
            <person name="Cao Q."/>
            <person name="Hui J.H.L."/>
            <person name="Sookrung N."/>
            <person name="Leung T.F."/>
            <person name="Tungtrongchitr A."/>
            <person name="Tsui S.K.W."/>
        </authorList>
    </citation>
    <scope>NUCLEOTIDE SEQUENCE [LARGE SCALE GENOMIC DNA]</scope>
    <source>
        <strain evidence="2">PWHHKU_190912</strain>
    </source>
</reference>
<evidence type="ECO:0000313" key="2">
    <source>
        <dbReference type="EMBL" id="KAJ4443166.1"/>
    </source>
</evidence>
<proteinExistence type="predicted"/>
<dbReference type="Proteomes" id="UP001148838">
    <property type="component" value="Unassembled WGS sequence"/>
</dbReference>
<evidence type="ECO:0000313" key="3">
    <source>
        <dbReference type="Proteomes" id="UP001148838"/>
    </source>
</evidence>
<accession>A0ABQ8TAP3</accession>